<feature type="compositionally biased region" description="Polar residues" evidence="1">
    <location>
        <begin position="49"/>
        <end position="60"/>
    </location>
</feature>
<dbReference type="OrthoDB" id="5374542at2759"/>
<protein>
    <recommendedName>
        <fullName evidence="2">WKF domain-containing protein</fullName>
    </recommendedName>
</protein>
<keyword evidence="4" id="KW-1185">Reference proteome</keyword>
<feature type="region of interest" description="Disordered" evidence="1">
    <location>
        <begin position="1"/>
        <end position="93"/>
    </location>
</feature>
<dbReference type="Pfam" id="PF10180">
    <property type="entry name" value="WKF"/>
    <property type="match status" value="1"/>
</dbReference>
<evidence type="ECO:0000313" key="4">
    <source>
        <dbReference type="Proteomes" id="UP000244722"/>
    </source>
</evidence>
<sequence length="289" mass="31558">MPDDKLNGKKRDVKNSPDEENSEKDGKENKKKSAASPSLSPHPEKHHTTPLSSKTITTPKSLLKKSNDKTPTPRTKTVTFADDAKSTDGDSIANTVRFPVGLGIGGRGDIPRLPGSPQPHPALLAQQSSSSSSSTTITQQGTFSPPLNPAEDYHSQQQNTRPQIAYLLNYYQARSSWKFSKTKQNWIIRNIWNLAEFGAEVLQSALWAYVNGLVAQGPKGRLLAEAKEVAKARREELGAVDAEDDPKYRRAKLVLTALGDDDIPSEDEPDDADGMDMDSDESVYAEGGE</sequence>
<feature type="compositionally biased region" description="Basic and acidic residues" evidence="1">
    <location>
        <begin position="1"/>
        <end position="28"/>
    </location>
</feature>
<evidence type="ECO:0000256" key="1">
    <source>
        <dbReference type="SAM" id="MobiDB-lite"/>
    </source>
</evidence>
<evidence type="ECO:0000259" key="2">
    <source>
        <dbReference type="Pfam" id="PF10180"/>
    </source>
</evidence>
<organism evidence="3 4">
    <name type="scientific">Tuber borchii</name>
    <name type="common">White truffle</name>
    <dbReference type="NCBI Taxonomy" id="42251"/>
    <lineage>
        <taxon>Eukaryota</taxon>
        <taxon>Fungi</taxon>
        <taxon>Dikarya</taxon>
        <taxon>Ascomycota</taxon>
        <taxon>Pezizomycotina</taxon>
        <taxon>Pezizomycetes</taxon>
        <taxon>Pezizales</taxon>
        <taxon>Tuberaceae</taxon>
        <taxon>Tuber</taxon>
    </lineage>
</organism>
<dbReference type="EMBL" id="NESQ01000454">
    <property type="protein sequence ID" value="PUU72849.1"/>
    <property type="molecule type" value="Genomic_DNA"/>
</dbReference>
<proteinExistence type="predicted"/>
<feature type="region of interest" description="Disordered" evidence="1">
    <location>
        <begin position="259"/>
        <end position="289"/>
    </location>
</feature>
<evidence type="ECO:0000313" key="3">
    <source>
        <dbReference type="EMBL" id="PUU72849.1"/>
    </source>
</evidence>
<gene>
    <name evidence="3" type="ORF">B9Z19DRAFT_1007676</name>
</gene>
<accession>A0A2T6ZBK0</accession>
<reference evidence="3 4" key="1">
    <citation type="submission" date="2017-04" db="EMBL/GenBank/DDBJ databases">
        <title>Draft genome sequence of Tuber borchii Vittad., a whitish edible truffle.</title>
        <authorList>
            <consortium name="DOE Joint Genome Institute"/>
            <person name="Murat C."/>
            <person name="Kuo A."/>
            <person name="Barry K.W."/>
            <person name="Clum A."/>
            <person name="Dockter R.B."/>
            <person name="Fauchery L."/>
            <person name="Iotti M."/>
            <person name="Kohler A."/>
            <person name="Labutti K."/>
            <person name="Lindquist E.A."/>
            <person name="Lipzen A."/>
            <person name="Ohm R.A."/>
            <person name="Wang M."/>
            <person name="Grigoriev I.V."/>
            <person name="Zambonelli A."/>
            <person name="Martin F.M."/>
        </authorList>
    </citation>
    <scope>NUCLEOTIDE SEQUENCE [LARGE SCALE GENOMIC DNA]</scope>
    <source>
        <strain evidence="3 4">Tbo3840</strain>
    </source>
</reference>
<dbReference type="Proteomes" id="UP000244722">
    <property type="component" value="Unassembled WGS sequence"/>
</dbReference>
<feature type="region of interest" description="Disordered" evidence="1">
    <location>
        <begin position="107"/>
        <end position="158"/>
    </location>
</feature>
<feature type="domain" description="WKF" evidence="2">
    <location>
        <begin position="165"/>
        <end position="229"/>
    </location>
</feature>
<dbReference type="PANTHER" id="PTHR22306:SF2">
    <property type="entry name" value="CHROMOSOME 7 OPEN READING FRAME 50"/>
    <property type="match status" value="1"/>
</dbReference>
<name>A0A2T6ZBK0_TUBBO</name>
<dbReference type="PANTHER" id="PTHR22306">
    <property type="entry name" value="CHROMOSOME 7 OPEN READING FRAME 50"/>
    <property type="match status" value="1"/>
</dbReference>
<feature type="compositionally biased region" description="Low complexity" evidence="1">
    <location>
        <begin position="126"/>
        <end position="144"/>
    </location>
</feature>
<feature type="compositionally biased region" description="Polar residues" evidence="1">
    <location>
        <begin position="69"/>
        <end position="78"/>
    </location>
</feature>
<dbReference type="InterPro" id="IPR019327">
    <property type="entry name" value="WKF"/>
</dbReference>
<dbReference type="AlphaFoldDB" id="A0A2T6ZBK0"/>
<comment type="caution">
    <text evidence="3">The sequence shown here is derived from an EMBL/GenBank/DDBJ whole genome shotgun (WGS) entry which is preliminary data.</text>
</comment>
<dbReference type="STRING" id="42251.A0A2T6ZBK0"/>